<sequence length="75" mass="8149">MQWLCQWPFGPAMAQIGHCLALASGITRNNRPRFREPNGQNGRRGETGVTVQVYGLDTRNVPGPAASAPITWGNT</sequence>
<dbReference type="AlphaFoldDB" id="A0A976A9Z3"/>
<protein>
    <submittedName>
        <fullName evidence="1">Uncharacterized protein</fullName>
    </submittedName>
</protein>
<gene>
    <name evidence="1" type="ORF">CBM2589_A91075</name>
</gene>
<name>A0A976A9Z3_9BURK</name>
<evidence type="ECO:0000313" key="1">
    <source>
        <dbReference type="EMBL" id="SOY69740.1"/>
    </source>
</evidence>
<dbReference type="EMBL" id="OFSP01000039">
    <property type="protein sequence ID" value="SOY69740.1"/>
    <property type="molecule type" value="Genomic_DNA"/>
</dbReference>
<organism evidence="1 2">
    <name type="scientific">Cupriavidus taiwanensis</name>
    <dbReference type="NCBI Taxonomy" id="164546"/>
    <lineage>
        <taxon>Bacteria</taxon>
        <taxon>Pseudomonadati</taxon>
        <taxon>Pseudomonadota</taxon>
        <taxon>Betaproteobacteria</taxon>
        <taxon>Burkholderiales</taxon>
        <taxon>Burkholderiaceae</taxon>
        <taxon>Cupriavidus</taxon>
    </lineage>
</organism>
<dbReference type="Proteomes" id="UP000256297">
    <property type="component" value="Chromosome CBM2589_a"/>
</dbReference>
<proteinExistence type="predicted"/>
<evidence type="ECO:0000313" key="2">
    <source>
        <dbReference type="Proteomes" id="UP000256297"/>
    </source>
</evidence>
<accession>A0A976A9Z3</accession>
<reference evidence="1 2" key="1">
    <citation type="submission" date="2018-01" db="EMBL/GenBank/DDBJ databases">
        <authorList>
            <person name="Clerissi C."/>
        </authorList>
    </citation>
    <scope>NUCLEOTIDE SEQUENCE [LARGE SCALE GENOMIC DNA]</scope>
    <source>
        <strain evidence="1">Cupriavidus taiwanensis STM 3521</strain>
    </source>
</reference>
<comment type="caution">
    <text evidence="1">The sequence shown here is derived from an EMBL/GenBank/DDBJ whole genome shotgun (WGS) entry which is preliminary data.</text>
</comment>